<dbReference type="GO" id="GO:0000967">
    <property type="term" value="P:rRNA 5'-end processing"/>
    <property type="evidence" value="ECO:0007669"/>
    <property type="project" value="TreeGrafter"/>
</dbReference>
<evidence type="ECO:0000313" key="6">
    <source>
        <dbReference type="EMBL" id="KAF3327509.1"/>
    </source>
</evidence>
<dbReference type="InterPro" id="IPR037027">
    <property type="entry name" value="YqgF/RNaseH-like_dom_sf"/>
</dbReference>
<dbReference type="OrthoDB" id="10261669at2759"/>
<dbReference type="HAMAP" id="MF_00651">
    <property type="entry name" value="Nuclease_YqgF"/>
    <property type="match status" value="1"/>
</dbReference>
<dbReference type="PANTHER" id="PTHR33317:SF1">
    <property type="entry name" value="POLYNUCLEOTIDYL TRANSFERASE, RIBONUCLEASE H-LIKE SUPERFAMILY PROTEIN"/>
    <property type="match status" value="1"/>
</dbReference>
<evidence type="ECO:0000256" key="3">
    <source>
        <dbReference type="ARBA" id="ARBA00022722"/>
    </source>
</evidence>
<keyword evidence="1" id="KW-0963">Cytoplasm</keyword>
<evidence type="ECO:0000313" key="7">
    <source>
        <dbReference type="Proteomes" id="UP000623129"/>
    </source>
</evidence>
<keyword evidence="3" id="KW-0540">Nuclease</keyword>
<dbReference type="GO" id="GO:0004518">
    <property type="term" value="F:nuclease activity"/>
    <property type="evidence" value="ECO:0007669"/>
    <property type="project" value="UniProtKB-KW"/>
</dbReference>
<dbReference type="AlphaFoldDB" id="A0A833VL67"/>
<protein>
    <submittedName>
        <fullName evidence="6">Holliday junction resolvase</fullName>
    </submittedName>
</protein>
<organism evidence="6 7">
    <name type="scientific">Carex littledalei</name>
    <dbReference type="NCBI Taxonomy" id="544730"/>
    <lineage>
        <taxon>Eukaryota</taxon>
        <taxon>Viridiplantae</taxon>
        <taxon>Streptophyta</taxon>
        <taxon>Embryophyta</taxon>
        <taxon>Tracheophyta</taxon>
        <taxon>Spermatophyta</taxon>
        <taxon>Magnoliopsida</taxon>
        <taxon>Liliopsida</taxon>
        <taxon>Poales</taxon>
        <taxon>Cyperaceae</taxon>
        <taxon>Cyperoideae</taxon>
        <taxon>Cariceae</taxon>
        <taxon>Carex</taxon>
        <taxon>Carex subgen. Euthyceras</taxon>
    </lineage>
</organism>
<dbReference type="Gene3D" id="3.30.420.140">
    <property type="entry name" value="YqgF/RNase H-like domain"/>
    <property type="match status" value="1"/>
</dbReference>
<sequence>MKLVTSAALFQQVLKTGVTKCRFLGLDVGSKYVGLAVSDEQNKIAIPLSVLERTKKNINLMAQDFQTLVTTLSLAGFVVGYPFKIQGQSTSDAVQVKLFIQELHKTNMLDGVSYTYWDENYTSRCAEALLEPFDFNPVDAKTMLDKFAAVGILQLYLDNMNQRMDSQGWNS</sequence>
<feature type="domain" description="YqgF/RNase H-like" evidence="5">
    <location>
        <begin position="21"/>
        <end position="126"/>
    </location>
</feature>
<name>A0A833VL67_9POAL</name>
<dbReference type="Pfam" id="PF03652">
    <property type="entry name" value="RuvX"/>
    <property type="match status" value="1"/>
</dbReference>
<reference evidence="6" key="1">
    <citation type="submission" date="2020-01" db="EMBL/GenBank/DDBJ databases">
        <title>Genome sequence of Kobresia littledalei, the first chromosome-level genome in the family Cyperaceae.</title>
        <authorList>
            <person name="Qu G."/>
        </authorList>
    </citation>
    <scope>NUCLEOTIDE SEQUENCE</scope>
    <source>
        <strain evidence="6">C.B.Clarke</strain>
        <tissue evidence="6">Leaf</tissue>
    </source>
</reference>
<dbReference type="PANTHER" id="PTHR33317">
    <property type="entry name" value="POLYNUCLEOTIDYL TRANSFERASE, RIBONUCLEASE H-LIKE SUPERFAMILY PROTEIN"/>
    <property type="match status" value="1"/>
</dbReference>
<dbReference type="SMART" id="SM00732">
    <property type="entry name" value="YqgFc"/>
    <property type="match status" value="1"/>
</dbReference>
<dbReference type="GO" id="GO:0016787">
    <property type="term" value="F:hydrolase activity"/>
    <property type="evidence" value="ECO:0007669"/>
    <property type="project" value="UniProtKB-KW"/>
</dbReference>
<dbReference type="SUPFAM" id="SSF53098">
    <property type="entry name" value="Ribonuclease H-like"/>
    <property type="match status" value="1"/>
</dbReference>
<evidence type="ECO:0000256" key="4">
    <source>
        <dbReference type="ARBA" id="ARBA00022801"/>
    </source>
</evidence>
<keyword evidence="2" id="KW-0690">Ribosome biogenesis</keyword>
<dbReference type="FunFam" id="3.30.420.140:FF:000008">
    <property type="entry name" value="Putative pre-16S rRNA nuclease"/>
    <property type="match status" value="1"/>
</dbReference>
<dbReference type="InterPro" id="IPR006641">
    <property type="entry name" value="YqgF/RNaseH-like_dom"/>
</dbReference>
<keyword evidence="4" id="KW-0378">Hydrolase</keyword>
<keyword evidence="7" id="KW-1185">Reference proteome</keyword>
<gene>
    <name evidence="6" type="ORF">FCM35_KLT07627</name>
</gene>
<proteinExistence type="inferred from homology"/>
<dbReference type="NCBIfam" id="TIGR00250">
    <property type="entry name" value="RNAse_H_YqgF"/>
    <property type="match status" value="1"/>
</dbReference>
<dbReference type="EMBL" id="SWLB01000017">
    <property type="protein sequence ID" value="KAF3327509.1"/>
    <property type="molecule type" value="Genomic_DNA"/>
</dbReference>
<comment type="caution">
    <text evidence="6">The sequence shown here is derived from an EMBL/GenBank/DDBJ whole genome shotgun (WGS) entry which is preliminary data.</text>
</comment>
<accession>A0A833VL67</accession>
<evidence type="ECO:0000256" key="2">
    <source>
        <dbReference type="ARBA" id="ARBA00022517"/>
    </source>
</evidence>
<dbReference type="CDD" id="cd16964">
    <property type="entry name" value="YqgF"/>
    <property type="match status" value="1"/>
</dbReference>
<evidence type="ECO:0000256" key="1">
    <source>
        <dbReference type="ARBA" id="ARBA00022490"/>
    </source>
</evidence>
<dbReference type="InterPro" id="IPR005227">
    <property type="entry name" value="YqgF"/>
</dbReference>
<evidence type="ECO:0000259" key="5">
    <source>
        <dbReference type="SMART" id="SM00732"/>
    </source>
</evidence>
<dbReference type="Proteomes" id="UP000623129">
    <property type="component" value="Unassembled WGS sequence"/>
</dbReference>
<dbReference type="InterPro" id="IPR012337">
    <property type="entry name" value="RNaseH-like_sf"/>
</dbReference>